<feature type="domain" description="U-box" evidence="15">
    <location>
        <begin position="821"/>
        <end position="892"/>
    </location>
</feature>
<evidence type="ECO:0000256" key="1">
    <source>
        <dbReference type="ARBA" id="ARBA00000900"/>
    </source>
</evidence>
<dbReference type="EC" id="2.3.2.27" evidence="4"/>
<evidence type="ECO:0000256" key="4">
    <source>
        <dbReference type="ARBA" id="ARBA00012483"/>
    </source>
</evidence>
<comment type="function">
    <text evidence="2">Functions as an E3 ubiquitin ligase.</text>
</comment>
<dbReference type="InterPro" id="IPR000719">
    <property type="entry name" value="Prot_kinase_dom"/>
</dbReference>
<feature type="compositionally biased region" description="Polar residues" evidence="13">
    <location>
        <begin position="269"/>
        <end position="294"/>
    </location>
</feature>
<evidence type="ECO:0000256" key="9">
    <source>
        <dbReference type="ARBA" id="ARBA00022786"/>
    </source>
</evidence>
<keyword evidence="7 11" id="KW-0547">Nucleotide-binding</keyword>
<dbReference type="InterPro" id="IPR003613">
    <property type="entry name" value="Ubox_domain"/>
</dbReference>
<dbReference type="InterPro" id="IPR011009">
    <property type="entry name" value="Kinase-like_dom_sf"/>
</dbReference>
<dbReference type="SUPFAM" id="SSF57850">
    <property type="entry name" value="RING/U-box"/>
    <property type="match status" value="1"/>
</dbReference>
<dbReference type="SMART" id="SM00504">
    <property type="entry name" value="Ubox"/>
    <property type="match status" value="1"/>
</dbReference>
<dbReference type="InterPro" id="IPR013083">
    <property type="entry name" value="Znf_RING/FYVE/PHD"/>
</dbReference>
<keyword evidence="6" id="KW-0808">Transferase</keyword>
<evidence type="ECO:0000256" key="6">
    <source>
        <dbReference type="ARBA" id="ARBA00022679"/>
    </source>
</evidence>
<evidence type="ECO:0000259" key="15">
    <source>
        <dbReference type="PROSITE" id="PS51698"/>
    </source>
</evidence>
<dbReference type="Gene3D" id="3.40.50.620">
    <property type="entry name" value="HUPs"/>
    <property type="match status" value="1"/>
</dbReference>
<evidence type="ECO:0000256" key="2">
    <source>
        <dbReference type="ARBA" id="ARBA00003861"/>
    </source>
</evidence>
<evidence type="ECO:0000256" key="13">
    <source>
        <dbReference type="SAM" id="MobiDB-lite"/>
    </source>
</evidence>
<feature type="domain" description="Protein kinase" evidence="14">
    <location>
        <begin position="531"/>
        <end position="805"/>
    </location>
</feature>
<dbReference type="GO" id="GO:0061630">
    <property type="term" value="F:ubiquitin protein ligase activity"/>
    <property type="evidence" value="ECO:0007669"/>
    <property type="project" value="UniProtKB-EC"/>
</dbReference>
<dbReference type="Pfam" id="PF04564">
    <property type="entry name" value="U-box"/>
    <property type="match status" value="1"/>
</dbReference>
<evidence type="ECO:0000256" key="11">
    <source>
        <dbReference type="PROSITE-ProRule" id="PRU10141"/>
    </source>
</evidence>
<dbReference type="Pfam" id="PF00069">
    <property type="entry name" value="Pkinase"/>
    <property type="match status" value="1"/>
</dbReference>
<dbReference type="GO" id="GO:0016567">
    <property type="term" value="P:protein ubiquitination"/>
    <property type="evidence" value="ECO:0007669"/>
    <property type="project" value="InterPro"/>
</dbReference>
<dbReference type="PROSITE" id="PS00108">
    <property type="entry name" value="PROTEIN_KINASE_ST"/>
    <property type="match status" value="1"/>
</dbReference>
<dbReference type="FunFam" id="3.30.200.20:FF:000039">
    <property type="entry name" value="receptor-like protein kinase FERONIA"/>
    <property type="match status" value="1"/>
</dbReference>
<keyword evidence="17" id="KW-1185">Reference proteome</keyword>
<comment type="caution">
    <text evidence="16">The sequence shown here is derived from an EMBL/GenBank/DDBJ whole genome shotgun (WGS) entry which is preliminary data.</text>
</comment>
<keyword evidence="8" id="KW-0418">Kinase</keyword>
<dbReference type="Proteomes" id="UP001293593">
    <property type="component" value="Unassembled WGS sequence"/>
</dbReference>
<evidence type="ECO:0000256" key="10">
    <source>
        <dbReference type="ARBA" id="ARBA00022840"/>
    </source>
</evidence>
<dbReference type="SMART" id="SM00220">
    <property type="entry name" value="S_TKc"/>
    <property type="match status" value="1"/>
</dbReference>
<sequence length="892" mass="99540">MAVGSAVPGIPRSYSSVRSPQDFRATGNMAGMGEIVEEPNTSAVNDTIYVAVAKELKESKSNLTWAIQNSGGNKICILHVHVPATMIPLMGTKFPASSLEEQVVEAYREVERQNMHKSLNEYLLLCSRKGVRAETLLLETESIEKGIVELVSQHGIRKLVVGAASGNRHCRKTSDLKSKKAIYVSEHAPAYCRIRFLCKGRLIHTRNSWLDDGNEEVASPLPPQRPNPAALFSPQLRSQSVIMGQKNREKIELLPRARSFMSGHEGRTVTFSSSDTERFSSPSNRLGTEISTDGSELRKSPSIFSTSSETGAVETALTPKLIYEGSEIATDSSEFSQVIANLLRPSPPSVSDGGIMDDTLYYQLEVAMSEAENARREAFQETLKRGKAEKDALEAMRRAKASESLYKDLLKQRKQVEEAVEKEREELEGIKSERDKVKEELGLALNQKLSLENQIESLEFMVRELEQKILSAGDLLTKCKEERDELQMQRDDALKEAEELRKKQGQVSSIHGPESFSEFSFQEIEQATRNFNSSLKIGEGGYGNIYKGTLRQTEVAIKMLHAKNSSQGPAEFQQEIDVLRKLRHPNLITLIGACPESWTLVYDYQPNGSLEDRLNCKDNTAPLSWQTRIRIVAELCSALIFLHSSRPHSIVHGDLKPANILLDANFVSKLSDFGLCRILSNTETSGDDDDTTECWRTSPKGTLVYIDPEFLVSGVLTPKSDVYSFGIILLRLLTGRPAFGITKEVQYALDTGRFKSLLDPLAGDWPFVQAEQLAHLALRCSELKRKNRPDLRSDVWKILEAMGVFSAGTGSFELGYQGPDQPPTYFICPIFQEIMVDPHIAADGFSYEGEAIRGWLDGGHDTSPVTNEKLEHLNIVLNHTLRSAIRYWLQNH</sequence>
<evidence type="ECO:0000313" key="16">
    <source>
        <dbReference type="EMBL" id="KAK4266842.1"/>
    </source>
</evidence>
<dbReference type="InterPro" id="IPR051348">
    <property type="entry name" value="U-box_ubiquitin_ligases"/>
</dbReference>
<evidence type="ECO:0000313" key="17">
    <source>
        <dbReference type="Proteomes" id="UP001293593"/>
    </source>
</evidence>
<comment type="pathway">
    <text evidence="3">Protein modification; protein ubiquitination.</text>
</comment>
<dbReference type="CDD" id="cd16655">
    <property type="entry name" value="RING-Ubox_WDSUB1-like"/>
    <property type="match status" value="1"/>
</dbReference>
<dbReference type="PANTHER" id="PTHR45647:SF100">
    <property type="entry name" value="U-BOX DOMAIN-CONTAINING PROTEIN 33"/>
    <property type="match status" value="1"/>
</dbReference>
<organism evidence="16 17">
    <name type="scientific">Acacia crassicarpa</name>
    <name type="common">northern wattle</name>
    <dbReference type="NCBI Taxonomy" id="499986"/>
    <lineage>
        <taxon>Eukaryota</taxon>
        <taxon>Viridiplantae</taxon>
        <taxon>Streptophyta</taxon>
        <taxon>Embryophyta</taxon>
        <taxon>Tracheophyta</taxon>
        <taxon>Spermatophyta</taxon>
        <taxon>Magnoliopsida</taxon>
        <taxon>eudicotyledons</taxon>
        <taxon>Gunneridae</taxon>
        <taxon>Pentapetalae</taxon>
        <taxon>rosids</taxon>
        <taxon>fabids</taxon>
        <taxon>Fabales</taxon>
        <taxon>Fabaceae</taxon>
        <taxon>Caesalpinioideae</taxon>
        <taxon>mimosoid clade</taxon>
        <taxon>Acacieae</taxon>
        <taxon>Acacia</taxon>
    </lineage>
</organism>
<dbReference type="Gene3D" id="3.30.200.20">
    <property type="entry name" value="Phosphorylase Kinase, domain 1"/>
    <property type="match status" value="1"/>
</dbReference>
<comment type="catalytic activity">
    <reaction evidence="1">
        <text>S-ubiquitinyl-[E2 ubiquitin-conjugating enzyme]-L-cysteine + [acceptor protein]-L-lysine = [E2 ubiquitin-conjugating enzyme]-L-cysteine + N(6)-ubiquitinyl-[acceptor protein]-L-lysine.</text>
        <dbReference type="EC" id="2.3.2.27"/>
    </reaction>
</comment>
<reference evidence="16" key="1">
    <citation type="submission" date="2023-10" db="EMBL/GenBank/DDBJ databases">
        <title>Chromosome-level genome of the transformable northern wattle, Acacia crassicarpa.</title>
        <authorList>
            <person name="Massaro I."/>
            <person name="Sinha N.R."/>
            <person name="Poethig S."/>
            <person name="Leichty A.R."/>
        </authorList>
    </citation>
    <scope>NUCLEOTIDE SEQUENCE</scope>
    <source>
        <strain evidence="16">Acra3RX</strain>
        <tissue evidence="16">Leaf</tissue>
    </source>
</reference>
<dbReference type="AlphaFoldDB" id="A0AAE1MGM6"/>
<evidence type="ECO:0000259" key="14">
    <source>
        <dbReference type="PROSITE" id="PS50011"/>
    </source>
</evidence>
<name>A0AAE1MGM6_9FABA</name>
<dbReference type="Gene3D" id="1.10.510.10">
    <property type="entry name" value="Transferase(Phosphotransferase) domain 1"/>
    <property type="match status" value="1"/>
</dbReference>
<dbReference type="Gene3D" id="3.30.40.10">
    <property type="entry name" value="Zinc/RING finger domain, C3HC4 (zinc finger)"/>
    <property type="match status" value="1"/>
</dbReference>
<dbReference type="InterPro" id="IPR014729">
    <property type="entry name" value="Rossmann-like_a/b/a_fold"/>
</dbReference>
<dbReference type="PROSITE" id="PS50011">
    <property type="entry name" value="PROTEIN_KINASE_DOM"/>
    <property type="match status" value="1"/>
</dbReference>
<accession>A0AAE1MGM6</accession>
<dbReference type="EMBL" id="JAWXYG010000007">
    <property type="protein sequence ID" value="KAK4266842.1"/>
    <property type="molecule type" value="Genomic_DNA"/>
</dbReference>
<dbReference type="PANTHER" id="PTHR45647">
    <property type="entry name" value="OS02G0152300 PROTEIN"/>
    <property type="match status" value="1"/>
</dbReference>
<keyword evidence="9" id="KW-0833">Ubl conjugation pathway</keyword>
<evidence type="ECO:0000256" key="3">
    <source>
        <dbReference type="ARBA" id="ARBA00004906"/>
    </source>
</evidence>
<dbReference type="PROSITE" id="PS00107">
    <property type="entry name" value="PROTEIN_KINASE_ATP"/>
    <property type="match status" value="1"/>
</dbReference>
<dbReference type="GO" id="GO:0004674">
    <property type="term" value="F:protein serine/threonine kinase activity"/>
    <property type="evidence" value="ECO:0007669"/>
    <property type="project" value="UniProtKB-KW"/>
</dbReference>
<evidence type="ECO:0000256" key="7">
    <source>
        <dbReference type="ARBA" id="ARBA00022741"/>
    </source>
</evidence>
<feature type="binding site" evidence="11">
    <location>
        <position position="558"/>
    </location>
    <ligand>
        <name>ATP</name>
        <dbReference type="ChEBI" id="CHEBI:30616"/>
    </ligand>
</feature>
<evidence type="ECO:0000256" key="12">
    <source>
        <dbReference type="SAM" id="Coils"/>
    </source>
</evidence>
<keyword evidence="5" id="KW-0723">Serine/threonine-protein kinase</keyword>
<dbReference type="InterPro" id="IPR008271">
    <property type="entry name" value="Ser/Thr_kinase_AS"/>
</dbReference>
<dbReference type="CDD" id="cd01989">
    <property type="entry name" value="USP_STK_Ubox_N"/>
    <property type="match status" value="1"/>
</dbReference>
<keyword evidence="10 11" id="KW-0067">ATP-binding</keyword>
<feature type="coiled-coil region" evidence="12">
    <location>
        <begin position="376"/>
        <end position="503"/>
    </location>
</feature>
<evidence type="ECO:0000256" key="5">
    <source>
        <dbReference type="ARBA" id="ARBA00022527"/>
    </source>
</evidence>
<feature type="region of interest" description="Disordered" evidence="13">
    <location>
        <begin position="266"/>
        <end position="306"/>
    </location>
</feature>
<gene>
    <name evidence="16" type="ORF">QN277_023710</name>
</gene>
<dbReference type="PROSITE" id="PS51698">
    <property type="entry name" value="U_BOX"/>
    <property type="match status" value="1"/>
</dbReference>
<dbReference type="GO" id="GO:0005524">
    <property type="term" value="F:ATP binding"/>
    <property type="evidence" value="ECO:0007669"/>
    <property type="project" value="UniProtKB-UniRule"/>
</dbReference>
<evidence type="ECO:0000256" key="8">
    <source>
        <dbReference type="ARBA" id="ARBA00022777"/>
    </source>
</evidence>
<keyword evidence="12" id="KW-0175">Coiled coil</keyword>
<dbReference type="InterPro" id="IPR017441">
    <property type="entry name" value="Protein_kinase_ATP_BS"/>
</dbReference>
<dbReference type="SUPFAM" id="SSF52402">
    <property type="entry name" value="Adenine nucleotide alpha hydrolases-like"/>
    <property type="match status" value="1"/>
</dbReference>
<proteinExistence type="predicted"/>
<dbReference type="SUPFAM" id="SSF56112">
    <property type="entry name" value="Protein kinase-like (PK-like)"/>
    <property type="match status" value="1"/>
</dbReference>
<protein>
    <recommendedName>
        <fullName evidence="4">RING-type E3 ubiquitin transferase</fullName>
        <ecNumber evidence="4">2.3.2.27</ecNumber>
    </recommendedName>
</protein>